<dbReference type="EMBL" id="JANCYU010000054">
    <property type="protein sequence ID" value="KAK4527612.1"/>
    <property type="molecule type" value="Genomic_DNA"/>
</dbReference>
<dbReference type="SUPFAM" id="SSF51690">
    <property type="entry name" value="Nicotinate/Quinolinate PRTase C-terminal domain-like"/>
    <property type="match status" value="1"/>
</dbReference>
<evidence type="ECO:0000256" key="7">
    <source>
        <dbReference type="ARBA" id="ARBA00022642"/>
    </source>
</evidence>
<dbReference type="InterPro" id="IPR004393">
    <property type="entry name" value="NadC"/>
</dbReference>
<dbReference type="InterPro" id="IPR022412">
    <property type="entry name" value="Quinolinate_PRibosylTrfase_N"/>
</dbReference>
<dbReference type="GO" id="GO:0034213">
    <property type="term" value="P:quinolinate catabolic process"/>
    <property type="evidence" value="ECO:0007669"/>
    <property type="project" value="TreeGrafter"/>
</dbReference>
<evidence type="ECO:0000256" key="11">
    <source>
        <dbReference type="ARBA" id="ARBA00047445"/>
    </source>
</evidence>
<evidence type="ECO:0000256" key="10">
    <source>
        <dbReference type="ARBA" id="ARBA00033102"/>
    </source>
</evidence>
<keyword evidence="8 12" id="KW-0328">Glycosyltransferase</keyword>
<comment type="similarity">
    <text evidence="3 12">Belongs to the NadC/ModD family.</text>
</comment>
<dbReference type="SUPFAM" id="SSF54675">
    <property type="entry name" value="Nicotinate/Quinolinate PRTase N-terminal domain-like"/>
    <property type="match status" value="1"/>
</dbReference>
<dbReference type="PANTHER" id="PTHR32179:SF3">
    <property type="entry name" value="NICOTINATE-NUCLEOTIDE PYROPHOSPHORYLASE [CARBOXYLATING]"/>
    <property type="match status" value="1"/>
</dbReference>
<evidence type="ECO:0000256" key="4">
    <source>
        <dbReference type="ARBA" id="ARBA00011218"/>
    </source>
</evidence>
<evidence type="ECO:0000256" key="8">
    <source>
        <dbReference type="ARBA" id="ARBA00022676"/>
    </source>
</evidence>
<feature type="domain" description="Quinolinate phosphoribosyl transferase C-terminal" evidence="13">
    <location>
        <begin position="128"/>
        <end position="297"/>
    </location>
</feature>
<dbReference type="AlphaFoldDB" id="A0AAV9IJX3"/>
<evidence type="ECO:0000313" key="15">
    <source>
        <dbReference type="EMBL" id="KAK4527612.1"/>
    </source>
</evidence>
<comment type="function">
    <text evidence="1 12">Involved in the catabolism of quinolinic acid (QA).</text>
</comment>
<organism evidence="15 16">
    <name type="scientific">Galdieria yellowstonensis</name>
    <dbReference type="NCBI Taxonomy" id="3028027"/>
    <lineage>
        <taxon>Eukaryota</taxon>
        <taxon>Rhodophyta</taxon>
        <taxon>Bangiophyceae</taxon>
        <taxon>Galdieriales</taxon>
        <taxon>Galdieriaceae</taxon>
        <taxon>Galdieria</taxon>
    </lineage>
</organism>
<dbReference type="Proteomes" id="UP001300502">
    <property type="component" value="Unassembled WGS sequence"/>
</dbReference>
<comment type="catalytic activity">
    <reaction evidence="11 12">
        <text>nicotinate beta-D-ribonucleotide + CO2 + diphosphate = quinolinate + 5-phospho-alpha-D-ribose 1-diphosphate + 2 H(+)</text>
        <dbReference type="Rhea" id="RHEA:12733"/>
        <dbReference type="ChEBI" id="CHEBI:15378"/>
        <dbReference type="ChEBI" id="CHEBI:16526"/>
        <dbReference type="ChEBI" id="CHEBI:29959"/>
        <dbReference type="ChEBI" id="CHEBI:33019"/>
        <dbReference type="ChEBI" id="CHEBI:57502"/>
        <dbReference type="ChEBI" id="CHEBI:58017"/>
        <dbReference type="EC" id="2.4.2.19"/>
    </reaction>
</comment>
<comment type="subunit">
    <text evidence="4 12">Hexamer formed by 3 homodimers.</text>
</comment>
<evidence type="ECO:0000256" key="2">
    <source>
        <dbReference type="ARBA" id="ARBA00004893"/>
    </source>
</evidence>
<proteinExistence type="inferred from homology"/>
<evidence type="ECO:0000259" key="13">
    <source>
        <dbReference type="Pfam" id="PF01729"/>
    </source>
</evidence>
<evidence type="ECO:0000256" key="5">
    <source>
        <dbReference type="ARBA" id="ARBA00011944"/>
    </source>
</evidence>
<dbReference type="NCBIfam" id="TIGR00078">
    <property type="entry name" value="nadC"/>
    <property type="match status" value="1"/>
</dbReference>
<comment type="caution">
    <text evidence="15">The sequence shown here is derived from an EMBL/GenBank/DDBJ whole genome shotgun (WGS) entry which is preliminary data.</text>
</comment>
<evidence type="ECO:0000259" key="14">
    <source>
        <dbReference type="Pfam" id="PF02749"/>
    </source>
</evidence>
<dbReference type="InterPro" id="IPR002638">
    <property type="entry name" value="Quinolinate_PRibosylTrfase_C"/>
</dbReference>
<evidence type="ECO:0000256" key="12">
    <source>
        <dbReference type="PIRNR" id="PIRNR006250"/>
    </source>
</evidence>
<evidence type="ECO:0000256" key="9">
    <source>
        <dbReference type="ARBA" id="ARBA00022679"/>
    </source>
</evidence>
<gene>
    <name evidence="15" type="ORF">GAYE_SCF42G5535</name>
</gene>
<feature type="domain" description="Quinolinate phosphoribosyl transferase N-terminal" evidence="14">
    <location>
        <begin position="35"/>
        <end position="126"/>
    </location>
</feature>
<dbReference type="Pfam" id="PF01729">
    <property type="entry name" value="QRPTase_C"/>
    <property type="match status" value="1"/>
</dbReference>
<accession>A0AAV9IJX3</accession>
<protein>
    <recommendedName>
        <fullName evidence="6 12">Nicotinate-nucleotide pyrophosphorylase [carboxylating]</fullName>
        <ecNumber evidence="5 12">2.4.2.19</ecNumber>
    </recommendedName>
    <alternativeName>
        <fullName evidence="10 12">Quinolinate phosphoribosyltransferase [decarboxylating]</fullName>
    </alternativeName>
</protein>
<dbReference type="InterPro" id="IPR036068">
    <property type="entry name" value="Nicotinate_pribotase-like_C"/>
</dbReference>
<dbReference type="CDD" id="cd01572">
    <property type="entry name" value="QPRTase"/>
    <property type="match status" value="1"/>
</dbReference>
<dbReference type="InterPro" id="IPR027277">
    <property type="entry name" value="NadC/ModD"/>
</dbReference>
<dbReference type="Gene3D" id="3.20.20.70">
    <property type="entry name" value="Aldolase class I"/>
    <property type="match status" value="1"/>
</dbReference>
<dbReference type="PIRSF" id="PIRSF006250">
    <property type="entry name" value="NadC_ModD"/>
    <property type="match status" value="1"/>
</dbReference>
<keyword evidence="16" id="KW-1185">Reference proteome</keyword>
<name>A0AAV9IJX3_9RHOD</name>
<evidence type="ECO:0000256" key="6">
    <source>
        <dbReference type="ARBA" id="ARBA00020990"/>
    </source>
</evidence>
<evidence type="ECO:0000256" key="3">
    <source>
        <dbReference type="ARBA" id="ARBA00009400"/>
    </source>
</evidence>
<evidence type="ECO:0000256" key="1">
    <source>
        <dbReference type="ARBA" id="ARBA00003237"/>
    </source>
</evidence>
<evidence type="ECO:0000313" key="16">
    <source>
        <dbReference type="Proteomes" id="UP001300502"/>
    </source>
</evidence>
<dbReference type="GO" id="GO:0005737">
    <property type="term" value="C:cytoplasm"/>
    <property type="evidence" value="ECO:0007669"/>
    <property type="project" value="TreeGrafter"/>
</dbReference>
<dbReference type="Gene3D" id="3.90.1170.20">
    <property type="entry name" value="Quinolinate phosphoribosyl transferase, N-terminal domain"/>
    <property type="match status" value="1"/>
</dbReference>
<sequence>MSLPSWILASHKIEKLVLNWLEEDIPSFDYGAQAVGDKWTTATLYAKSQGVLAGKPFFDAIFQHLGCTVQWEESFDDGRCLDPYFVSSSGVENGLGGLLTLARIQGPACNILRGERTALNVLARCSGIATRAFGLSRLAQQHDWNGRIAGTRKTTPGFRLVEKYAMLVGGVDTHRMDLSSMVMLKDNHIWSCGSIAQAIQQAQRVAGFSLKIEVECQSFSDACQAAENGADVVMLDNMSATQAKQVANALRQLYPHIWIECSGGIREDNIVDYFSPDIDIVSLSLSQHCDVVDFSLKVDAGSRNSIGAKE</sequence>
<keyword evidence="9 12" id="KW-0808">Transferase</keyword>
<dbReference type="InterPro" id="IPR037128">
    <property type="entry name" value="Quinolinate_PRibosylTase_N_sf"/>
</dbReference>
<dbReference type="PANTHER" id="PTHR32179">
    <property type="entry name" value="NICOTINATE-NUCLEOTIDE PYROPHOSPHORYLASE [CARBOXYLATING]"/>
    <property type="match status" value="1"/>
</dbReference>
<dbReference type="EC" id="2.4.2.19" evidence="5 12"/>
<dbReference type="Pfam" id="PF02749">
    <property type="entry name" value="QRPTase_N"/>
    <property type="match status" value="1"/>
</dbReference>
<keyword evidence="7 12" id="KW-0662">Pyridine nucleotide biosynthesis</keyword>
<dbReference type="InterPro" id="IPR013785">
    <property type="entry name" value="Aldolase_TIM"/>
</dbReference>
<dbReference type="GO" id="GO:0009435">
    <property type="term" value="P:NAD+ biosynthetic process"/>
    <property type="evidence" value="ECO:0007669"/>
    <property type="project" value="InterPro"/>
</dbReference>
<reference evidence="15 16" key="1">
    <citation type="submission" date="2022-07" db="EMBL/GenBank/DDBJ databases">
        <title>Genome-wide signatures of adaptation to extreme environments.</title>
        <authorList>
            <person name="Cho C.H."/>
            <person name="Yoon H.S."/>
        </authorList>
    </citation>
    <scope>NUCLEOTIDE SEQUENCE [LARGE SCALE GENOMIC DNA]</scope>
    <source>
        <strain evidence="15 16">108.79 E11</strain>
    </source>
</reference>
<dbReference type="FunFam" id="3.20.20.70:FF:000090">
    <property type="entry name" value="Nicotinate-nucleotide pyrophosphorylase [carboxylating]"/>
    <property type="match status" value="1"/>
</dbReference>
<dbReference type="GO" id="GO:0004514">
    <property type="term" value="F:nicotinate-nucleotide diphosphorylase (carboxylating) activity"/>
    <property type="evidence" value="ECO:0007669"/>
    <property type="project" value="UniProtKB-EC"/>
</dbReference>
<comment type="pathway">
    <text evidence="2 12">Cofactor biosynthesis; NAD(+) biosynthesis; nicotinate D-ribonucleotide from quinolinate: step 1/1.</text>
</comment>